<dbReference type="PANTHER" id="PTHR31223">
    <property type="entry name" value="LOG FAMILY PROTEIN YJL055W"/>
    <property type="match status" value="1"/>
</dbReference>
<comment type="similarity">
    <text evidence="2 3">Belongs to the LOG family.</text>
</comment>
<reference evidence="4 7" key="2">
    <citation type="submission" date="2016-03" db="EMBL/GenBank/DDBJ databases">
        <authorList>
            <person name="Ploux O."/>
        </authorList>
    </citation>
    <scope>NUCLEOTIDE SEQUENCE [LARGE SCALE GENOMIC DNA]</scope>
    <source>
        <strain evidence="4 7">R-45378</strain>
    </source>
</reference>
<dbReference type="InterPro" id="IPR031100">
    <property type="entry name" value="LOG_fam"/>
</dbReference>
<dbReference type="InterPro" id="IPR005269">
    <property type="entry name" value="LOG"/>
</dbReference>
<comment type="caution">
    <text evidence="4">The sequence shown here is derived from an EMBL/GenBank/DDBJ whole genome shotgun (WGS) entry which is preliminary data.</text>
</comment>
<dbReference type="GO" id="GO:0008714">
    <property type="term" value="F:AMP nucleosidase activity"/>
    <property type="evidence" value="ECO:0007669"/>
    <property type="project" value="UniProtKB-EC"/>
</dbReference>
<keyword evidence="6" id="KW-1185">Reference proteome</keyword>
<keyword evidence="3" id="KW-0378">Hydrolase</keyword>
<dbReference type="PANTHER" id="PTHR31223:SF70">
    <property type="entry name" value="LOG FAMILY PROTEIN YJL055W"/>
    <property type="match status" value="1"/>
</dbReference>
<dbReference type="KEGG" id="mko:MKLM6_0153"/>
<dbReference type="EMBL" id="LUUJ01000063">
    <property type="protein sequence ID" value="OAI17940.1"/>
    <property type="molecule type" value="Genomic_DNA"/>
</dbReference>
<keyword evidence="3" id="KW-0203">Cytokinin biosynthesis</keyword>
<accession>A0A177NLN6</accession>
<organism evidence="4 7">
    <name type="scientific">Methylomonas koyamae</name>
    <dbReference type="NCBI Taxonomy" id="702114"/>
    <lineage>
        <taxon>Bacteria</taxon>
        <taxon>Pseudomonadati</taxon>
        <taxon>Pseudomonadota</taxon>
        <taxon>Gammaproteobacteria</taxon>
        <taxon>Methylococcales</taxon>
        <taxon>Methylococcaceae</taxon>
        <taxon>Methylomonas</taxon>
    </lineage>
</organism>
<evidence type="ECO:0000313" key="6">
    <source>
        <dbReference type="Proteomes" id="UP000077734"/>
    </source>
</evidence>
<name>A0A177NLN6_9GAMM</name>
<evidence type="ECO:0000256" key="1">
    <source>
        <dbReference type="ARBA" id="ARBA00000274"/>
    </source>
</evidence>
<dbReference type="Proteomes" id="UP000077734">
    <property type="component" value="Unassembled WGS sequence"/>
</dbReference>
<gene>
    <name evidence="5" type="ORF">A1356_01100</name>
    <name evidence="4" type="ORF">A1507_00495</name>
</gene>
<dbReference type="GO" id="GO:0009691">
    <property type="term" value="P:cytokinin biosynthetic process"/>
    <property type="evidence" value="ECO:0007669"/>
    <property type="project" value="UniProtKB-UniRule"/>
</dbReference>
<dbReference type="GO" id="GO:0005829">
    <property type="term" value="C:cytosol"/>
    <property type="evidence" value="ECO:0007669"/>
    <property type="project" value="TreeGrafter"/>
</dbReference>
<dbReference type="EMBL" id="LUUL01000091">
    <property type="protein sequence ID" value="OAI24337.1"/>
    <property type="molecule type" value="Genomic_DNA"/>
</dbReference>
<evidence type="ECO:0000256" key="3">
    <source>
        <dbReference type="RuleBase" id="RU363015"/>
    </source>
</evidence>
<protein>
    <recommendedName>
        <fullName evidence="3">Cytokinin riboside 5'-monophosphate phosphoribohydrolase</fullName>
        <ecNumber evidence="3">3.2.2.n1</ecNumber>
    </recommendedName>
</protein>
<sequence>MAAIRSICVYCGSSPGRSEIYVAAARQLAAALVERNVRLVYGGAGIGVMGAVADRVLELGGQVVGVIPQALATKEVAHPGLTELHVTASMHERKMRMAELADGFIALPGGIGTLEELFEIWTWAQLGFHAKPCGVLNIAGYYDALIRFLDHVAAEQFVKPQTRALLMVDTDPAALLERYAGYRAPAVAHWLDRSQT</sequence>
<dbReference type="SUPFAM" id="SSF102405">
    <property type="entry name" value="MCP/YpsA-like"/>
    <property type="match status" value="1"/>
</dbReference>
<dbReference type="OrthoDB" id="9801098at2"/>
<dbReference type="RefSeq" id="WP_064028344.1">
    <property type="nucleotide sequence ID" value="NZ_CP023669.1"/>
</dbReference>
<evidence type="ECO:0000313" key="4">
    <source>
        <dbReference type="EMBL" id="OAI17940.1"/>
    </source>
</evidence>
<evidence type="ECO:0000313" key="7">
    <source>
        <dbReference type="Proteomes" id="UP000077857"/>
    </source>
</evidence>
<dbReference type="Pfam" id="PF03641">
    <property type="entry name" value="Lysine_decarbox"/>
    <property type="match status" value="1"/>
</dbReference>
<evidence type="ECO:0000313" key="5">
    <source>
        <dbReference type="EMBL" id="OAI24337.1"/>
    </source>
</evidence>
<dbReference type="EC" id="3.2.2.n1" evidence="3"/>
<dbReference type="NCBIfam" id="TIGR00730">
    <property type="entry name" value="Rossman fold protein, TIGR00730 family"/>
    <property type="match status" value="1"/>
</dbReference>
<comment type="catalytic activity">
    <reaction evidence="1">
        <text>AMP + H2O = D-ribose 5-phosphate + adenine</text>
        <dbReference type="Rhea" id="RHEA:20129"/>
        <dbReference type="ChEBI" id="CHEBI:15377"/>
        <dbReference type="ChEBI" id="CHEBI:16708"/>
        <dbReference type="ChEBI" id="CHEBI:78346"/>
        <dbReference type="ChEBI" id="CHEBI:456215"/>
        <dbReference type="EC" id="3.2.2.4"/>
    </reaction>
</comment>
<dbReference type="Proteomes" id="UP000077857">
    <property type="component" value="Unassembled WGS sequence"/>
</dbReference>
<reference evidence="5 6" key="1">
    <citation type="submission" date="2016-03" db="EMBL/GenBank/DDBJ databases">
        <authorList>
            <person name="Heylen K."/>
            <person name="De Vos P."/>
            <person name="Vekeman B."/>
        </authorList>
    </citation>
    <scope>NUCLEOTIDE SEQUENCE [LARGE SCALE GENOMIC DNA]</scope>
    <source>
        <strain evidence="5 6">R-49807</strain>
    </source>
</reference>
<proteinExistence type="inferred from homology"/>
<evidence type="ECO:0000256" key="2">
    <source>
        <dbReference type="ARBA" id="ARBA00006763"/>
    </source>
</evidence>
<dbReference type="Gene3D" id="3.40.50.450">
    <property type="match status" value="1"/>
</dbReference>
<dbReference type="AlphaFoldDB" id="A0A177NLN6"/>